<dbReference type="EMBL" id="CABL01000019">
    <property type="protein sequence ID" value="CBH76355.1"/>
    <property type="molecule type" value="Genomic_DNA"/>
</dbReference>
<accession>E6PIR4</accession>
<dbReference type="PANTHER" id="PTHR35331">
    <property type="entry name" value="STAGE V SPORULATION PROTEIN S"/>
    <property type="match status" value="1"/>
</dbReference>
<comment type="caution">
    <text evidence="1">The sequence shown here is derived from an EMBL/GenBank/DDBJ whole genome shotgun (WGS) entry which is preliminary data.</text>
</comment>
<gene>
    <name evidence="1" type="ORF">CARN1_0835</name>
</gene>
<name>E6PIR4_9ZZZZ</name>
<dbReference type="Pfam" id="PF04232">
    <property type="entry name" value="SpoVS"/>
    <property type="match status" value="1"/>
</dbReference>
<reference evidence="1" key="1">
    <citation type="submission" date="2009-10" db="EMBL/GenBank/DDBJ databases">
        <title>Diversity of trophic interactions inside an arsenic-rich microbial ecosystem.</title>
        <authorList>
            <person name="Bertin P.N."/>
            <person name="Heinrich-Salmeron A."/>
            <person name="Pelletier E."/>
            <person name="Goulhen-Chollet F."/>
            <person name="Arsene-Ploetze F."/>
            <person name="Gallien S."/>
            <person name="Calteau A."/>
            <person name="Vallenet D."/>
            <person name="Casiot C."/>
            <person name="Chane-Woon-Ming B."/>
            <person name="Giloteaux L."/>
            <person name="Barakat M."/>
            <person name="Bonnefoy V."/>
            <person name="Bruneel O."/>
            <person name="Chandler M."/>
            <person name="Cleiss J."/>
            <person name="Duran R."/>
            <person name="Elbaz-Poulichet F."/>
            <person name="Fonknechten N."/>
            <person name="Lauga B."/>
            <person name="Mornico D."/>
            <person name="Ortet P."/>
            <person name="Schaeffer C."/>
            <person name="Siguier P."/>
            <person name="Alexander Thil Smith A."/>
            <person name="Van Dorsselaer A."/>
            <person name="Weissenbach J."/>
            <person name="Medigue C."/>
            <person name="Le Paslier D."/>
        </authorList>
    </citation>
    <scope>NUCLEOTIDE SEQUENCE</scope>
</reference>
<proteinExistence type="predicted"/>
<protein>
    <submittedName>
        <fullName evidence="1">Stage V sporulation protein S</fullName>
    </submittedName>
</protein>
<organism evidence="1">
    <name type="scientific">mine drainage metagenome</name>
    <dbReference type="NCBI Taxonomy" id="410659"/>
    <lineage>
        <taxon>unclassified sequences</taxon>
        <taxon>metagenomes</taxon>
        <taxon>ecological metagenomes</taxon>
    </lineage>
</organism>
<dbReference type="AlphaFoldDB" id="E6PIR4"/>
<dbReference type="PANTHER" id="PTHR35331:SF1">
    <property type="entry name" value="STAGE V SPORULATION PROTEIN S"/>
    <property type="match status" value="1"/>
</dbReference>
<dbReference type="GO" id="GO:0003676">
    <property type="term" value="F:nucleic acid binding"/>
    <property type="evidence" value="ECO:0007669"/>
    <property type="project" value="InterPro"/>
</dbReference>
<dbReference type="InterPro" id="IPR036882">
    <property type="entry name" value="Alba-like_dom_sf"/>
</dbReference>
<evidence type="ECO:0000313" key="1">
    <source>
        <dbReference type="EMBL" id="CBH76355.1"/>
    </source>
</evidence>
<dbReference type="Gene3D" id="3.30.110.20">
    <property type="entry name" value="Alba-like domain"/>
    <property type="match status" value="1"/>
</dbReference>
<sequence>MNGEITQPFTPTTLKVSAKSNPNAVAGAIAAALRQRDGVEVQAVGAAAVNQAVKALAIARAYLKNESLDLVGTPSFISVPIGDEERTGISIAVERRTVDGGAAIE</sequence>
<dbReference type="InterPro" id="IPR007347">
    <property type="entry name" value="SpoVS"/>
</dbReference>